<feature type="non-terminal residue" evidence="1">
    <location>
        <position position="1"/>
    </location>
</feature>
<name>X0T4J3_9ZZZZ</name>
<dbReference type="AlphaFoldDB" id="X0T4J3"/>
<sequence length="206" mass="23200">NLTANQKKRGSRDITAKIRKLRGAKWIIGTDEVFDYGRVNMADRPIQTEVMHSFRIYTLRDLPITEQLIPIADDMALAYYRWQDDRAMLQRNGYAIDVGMMENIDMGAGDFNVEAVLEMWRDTRHLLHQQSLSGKYEGGNTTPVQPILSLVKDALEEYIMSWESALKRIEDVTGINLVMLGATAPQGSQVATTEMSAASALHVLKP</sequence>
<evidence type="ECO:0000313" key="1">
    <source>
        <dbReference type="EMBL" id="GAF88418.1"/>
    </source>
</evidence>
<reference evidence="1" key="1">
    <citation type="journal article" date="2014" name="Front. Microbiol.">
        <title>High frequency of phylogenetically diverse reductive dehalogenase-homologous genes in deep subseafloor sedimentary metagenomes.</title>
        <authorList>
            <person name="Kawai M."/>
            <person name="Futagami T."/>
            <person name="Toyoda A."/>
            <person name="Takaki Y."/>
            <person name="Nishi S."/>
            <person name="Hori S."/>
            <person name="Arai W."/>
            <person name="Tsubouchi T."/>
            <person name="Morono Y."/>
            <person name="Uchiyama I."/>
            <person name="Ito T."/>
            <person name="Fujiyama A."/>
            <person name="Inagaki F."/>
            <person name="Takami H."/>
        </authorList>
    </citation>
    <scope>NUCLEOTIDE SEQUENCE</scope>
    <source>
        <strain evidence="1">Expedition CK06-06</strain>
    </source>
</reference>
<accession>X0T4J3</accession>
<protein>
    <submittedName>
        <fullName evidence="1">Uncharacterized protein</fullName>
    </submittedName>
</protein>
<proteinExistence type="predicted"/>
<organism evidence="1">
    <name type="scientific">marine sediment metagenome</name>
    <dbReference type="NCBI Taxonomy" id="412755"/>
    <lineage>
        <taxon>unclassified sequences</taxon>
        <taxon>metagenomes</taxon>
        <taxon>ecological metagenomes</taxon>
    </lineage>
</organism>
<gene>
    <name evidence="1" type="ORF">S01H1_22382</name>
</gene>
<comment type="caution">
    <text evidence="1">The sequence shown here is derived from an EMBL/GenBank/DDBJ whole genome shotgun (WGS) entry which is preliminary data.</text>
</comment>
<feature type="non-terminal residue" evidence="1">
    <location>
        <position position="206"/>
    </location>
</feature>
<dbReference type="EMBL" id="BARS01012622">
    <property type="protein sequence ID" value="GAF88418.1"/>
    <property type="molecule type" value="Genomic_DNA"/>
</dbReference>